<name>F0WP67_9STRA</name>
<dbReference type="EMBL" id="FR824226">
    <property type="protein sequence ID" value="CCA23113.1"/>
    <property type="molecule type" value="Genomic_DNA"/>
</dbReference>
<evidence type="ECO:0000313" key="1">
    <source>
        <dbReference type="EMBL" id="CCA23113.1"/>
    </source>
</evidence>
<sequence>MELKGKVWSRNHLRLLYMLYRFAMYPGATDREEKWLRSLPFQVIVYEAILNGILQYDYAPMCVSIFKLGRSRRIWMNISQDARAAVDDLREYALVNALKTFSEDFQPSTAFQVTPLAEGVLQTLPLKDKRRIDTFLSPLTSRMPVNDTTSNDSATDLVFFESDLVQITFDATDGVFRLVRVDGTMHISTITNVEEISYVSSPYLPRCLMRTQAAFSKNAHFAEQCKGGINAIQDELSFALQLSDVHLMIGEWIPFGPNVILSLNNRLGSLDRCQGGLFTCENDPAPTETRLEISPGLTKIVILDFEFDSFINVEADIHIPHSEGLVQIEGFGMHLHGDGSIVYGMHIDAILDQAADCVYVDHLSRLLVDVDLDSSKILNDLLTRHQRDLMEMLYMNDARSRNKFSLITATKILPHLKAREYLDRAEIENELKQIIGETHSVFDLSDDDKIIIGREGMLVLGPGCIQYEDLIIAHLTLLSRELFIRCFFRRTFILDNMMNQARAYITTFEQDPESLAKMRHKIDSCSHDLILLEEILELLRNSVHAFRLPPCPASTTGKLLYHQLELEKTLKDLAFRCKDLARLLGNFRAKLKQVQCQNGTVSKTKLESIIHQVELNLENVAQVHDRQQHSIRSSYDILLLLFSCTFVCAVLDRNTDSELSEFQISFEAFNQWAERYFNSRIRSKSLLWIFLSVLSMTLFTWQLHCGLKWYSSHCRRTQSVTYSIHRKLNIPAIEAFVKSRDLESCTRRFTDEASLVHIVWRSPKHGIFRWKRGIPRGLQMNYRTAITYDANNQILLDVSFEGKLVPTRKDVFTEFISILFRNGCFDEDSNVPTKVKMSKAASVRFMALRESQKVYPTI</sequence>
<reference evidence="1" key="1">
    <citation type="journal article" date="2011" name="PLoS Biol.">
        <title>Gene gain and loss during evolution of obligate parasitism in the white rust pathogen of Arabidopsis thaliana.</title>
        <authorList>
            <person name="Kemen E."/>
            <person name="Gardiner A."/>
            <person name="Schultz-Larsen T."/>
            <person name="Kemen A.C."/>
            <person name="Balmuth A.L."/>
            <person name="Robert-Seilaniantz A."/>
            <person name="Bailey K."/>
            <person name="Holub E."/>
            <person name="Studholme D.J."/>
            <person name="Maclean D."/>
            <person name="Jones J.D."/>
        </authorList>
    </citation>
    <scope>NUCLEOTIDE SEQUENCE</scope>
</reference>
<protein>
    <submittedName>
        <fullName evidence="1">Uncharacterized protein AlNc14C181G8215</fullName>
    </submittedName>
</protein>
<reference evidence="1" key="2">
    <citation type="submission" date="2011-02" db="EMBL/GenBank/DDBJ databases">
        <authorList>
            <person name="MacLean D."/>
        </authorList>
    </citation>
    <scope>NUCLEOTIDE SEQUENCE</scope>
</reference>
<dbReference type="AlphaFoldDB" id="F0WP67"/>
<dbReference type="HOGENOM" id="CLU_003859_0_0_1"/>
<accession>F0WP67</accession>
<organism evidence="1">
    <name type="scientific">Albugo laibachii Nc14</name>
    <dbReference type="NCBI Taxonomy" id="890382"/>
    <lineage>
        <taxon>Eukaryota</taxon>
        <taxon>Sar</taxon>
        <taxon>Stramenopiles</taxon>
        <taxon>Oomycota</taxon>
        <taxon>Peronosporomycetes</taxon>
        <taxon>Albuginales</taxon>
        <taxon>Albuginaceae</taxon>
        <taxon>Albugo</taxon>
    </lineage>
</organism>
<gene>
    <name evidence="1" type="primary">AlNc14C181G8215</name>
    <name evidence="1" type="ORF">ALNC14_092560</name>
</gene>
<proteinExistence type="predicted"/>